<dbReference type="Proteomes" id="UP000782554">
    <property type="component" value="Unassembled WGS sequence"/>
</dbReference>
<dbReference type="EMBL" id="JAIGNU010000003">
    <property type="protein sequence ID" value="MBX7502439.1"/>
    <property type="molecule type" value="Genomic_DNA"/>
</dbReference>
<comment type="caution">
    <text evidence="2">The sequence shown here is derived from an EMBL/GenBank/DDBJ whole genome shotgun (WGS) entry which is preliminary data.</text>
</comment>
<feature type="compositionally biased region" description="Low complexity" evidence="1">
    <location>
        <begin position="419"/>
        <end position="440"/>
    </location>
</feature>
<feature type="region of interest" description="Disordered" evidence="1">
    <location>
        <begin position="398"/>
        <end position="477"/>
    </location>
</feature>
<feature type="compositionally biased region" description="Low complexity" evidence="1">
    <location>
        <begin position="401"/>
        <end position="411"/>
    </location>
</feature>
<dbReference type="RefSeq" id="WP_221603631.1">
    <property type="nucleotide sequence ID" value="NZ_JAIGNU010000003.1"/>
</dbReference>
<reference evidence="2 3" key="1">
    <citation type="submission" date="2021-08" db="EMBL/GenBank/DDBJ databases">
        <title>Comparative Genomics Analysis of the Genus Qipengyuania Reveals Extensive Genetic Diversity and Metabolic Versatility, Including the Description of Fifteen Novel Species.</title>
        <authorList>
            <person name="Liu Y."/>
        </authorList>
    </citation>
    <scope>NUCLEOTIDE SEQUENCE [LARGE SCALE GENOMIC DNA]</scope>
    <source>
        <strain evidence="2 3">YG27</strain>
    </source>
</reference>
<feature type="region of interest" description="Disordered" evidence="1">
    <location>
        <begin position="830"/>
        <end position="856"/>
    </location>
</feature>
<feature type="region of interest" description="Disordered" evidence="1">
    <location>
        <begin position="14"/>
        <end position="42"/>
    </location>
</feature>
<feature type="compositionally biased region" description="Pro residues" evidence="1">
    <location>
        <begin position="907"/>
        <end position="949"/>
    </location>
</feature>
<keyword evidence="3" id="KW-1185">Reference proteome</keyword>
<evidence type="ECO:0000256" key="1">
    <source>
        <dbReference type="SAM" id="MobiDB-lite"/>
    </source>
</evidence>
<accession>A0ABS7JXY5</accession>
<sequence length="1349" mass="144246">MALAVIAMSPVPLAASDGEDAAPSQFAGRQPERSSAADSPAVEERQSYALRLMMQVYDGRDDLSHTQLLGIGRVRKGNRSLTRFDYGDGAVVIRKEEGDLAAGKFVNVSATEKQLVYNYDSKTMQGDREIAAFHNAVIRPWLDRGPELGQDVQWSMSVPLSALAMKGLAGQAIRVELAREYFVHDGKPMVLVHYAIPAFTYRDDRGRLVVQWARGLSLTDPGFGMIYLNSALHRAVARGNGSASTPYRLARTMVAANPDGSAMIDYRTVPQLQPHLEALFGKEAVEVIPADTSGQKLDDRPLELGRRLDLLALSVGENGANEVPATAAAQGAEDRGTEFVGLAAATLQAAQQQQDQQQDAAMVETIGAQMAADQQKAANERELIEKDTQTKVAEMFRDEAPPSSSTSSAAAPPAPAPAPASTTTTTSSGRVVKLLTPTGTTRGGDGGGSLLDEVPPGTIDELRQSSENGTGITGSLAGQNDPAAVFGGGGDDPGLGAIAGKYYGGDAGERLGEKLDDIIDFYGTPDKFVAAAGGIAALQEDLEDVLSDAASFAEAIRGIGDVESELASLAGRLNANADQIRKLENLVNTNLGNLPIDETEKLLMRLEELKRESTLITREIQSVDRKLQYLKSVEQSMPGLYRKIQQLSKLTPSSGIANTLAKISGFLDKIEGPLAFLGGVGNVGSVYQTGTDLGTFKTTDKDLKLSGDYDSAGAFVSSLTLDLLGILGNAAAGNPATTFADVATFASGKFVDLYKVVAAERQTRLDTQQTLMRTELNRKKSVNELQDRILAARAAGNKEEEEFLIGKWLKLATTEEVEAFYRAHPADYDSPIYTEETKPGGVSSPDWQNPNLDPDTGLPKPEYWAYLKKNDPTLLASFGIDPEAPVGGWPGGIGPEHRPKEELPQQPASPPKPSPIPVEPDYPTAPPRPPSPAPTPGPAAEEPPPPPPLTEAEARLKKNLEDNARATEELDAYQAQKLADLKAEEGKGFGDTSFRQSSLETSDLVTSVFDMDPVTFTGVDWDPVTFDEAGDLFDENGNLKKVGPDDFVMTPFDPPEASRFPPTDPDDLDGYPGTGEMPAFTYESMVGQEPDLAQWEEWLSTQDIAFLERLARAAGYPSLAFALQDAERIMRLSSDQGYRQYVNRGPNCAGTTGCTGSVGPWKIAWATVKLGDILSQSREIFSTGGFSDIGISGFNLMYILRDFGVEDGDLIDVEISQFGRVIFSLKGHFLLNEGSPFNVGLRPGVAQMVITALNEGTLRPNTAEVTIANVVRGDATQTYSLETGQTAVLRIEADATPEPSSSANNSISSGSRSRSGAGAIGGAVQSRSIDRPFDRATMGAGRVRGGQNQ</sequence>
<evidence type="ECO:0000313" key="2">
    <source>
        <dbReference type="EMBL" id="MBX7502439.1"/>
    </source>
</evidence>
<gene>
    <name evidence="2" type="ORF">K3181_13405</name>
</gene>
<feature type="region of interest" description="Disordered" evidence="1">
    <location>
        <begin position="885"/>
        <end position="951"/>
    </location>
</feature>
<feature type="region of interest" description="Disordered" evidence="1">
    <location>
        <begin position="1293"/>
        <end position="1349"/>
    </location>
</feature>
<feature type="compositionally biased region" description="Low complexity" evidence="1">
    <location>
        <begin position="1300"/>
        <end position="1317"/>
    </location>
</feature>
<organism evidence="2 3">
    <name type="scientific">Qipengyuania mesophila</name>
    <dbReference type="NCBI Taxonomy" id="2867246"/>
    <lineage>
        <taxon>Bacteria</taxon>
        <taxon>Pseudomonadati</taxon>
        <taxon>Pseudomonadota</taxon>
        <taxon>Alphaproteobacteria</taxon>
        <taxon>Sphingomonadales</taxon>
        <taxon>Erythrobacteraceae</taxon>
        <taxon>Qipengyuania</taxon>
    </lineage>
</organism>
<protein>
    <submittedName>
        <fullName evidence="2">Uncharacterized protein</fullName>
    </submittedName>
</protein>
<name>A0ABS7JXY5_9SPHN</name>
<proteinExistence type="predicted"/>
<evidence type="ECO:0000313" key="3">
    <source>
        <dbReference type="Proteomes" id="UP000782554"/>
    </source>
</evidence>